<dbReference type="STRING" id="866536.Belba_1304"/>
<dbReference type="AlphaFoldDB" id="I3Z3W3"/>
<evidence type="ECO:0000313" key="2">
    <source>
        <dbReference type="Proteomes" id="UP000006050"/>
    </source>
</evidence>
<dbReference type="Proteomes" id="UP000006050">
    <property type="component" value="Chromosome"/>
</dbReference>
<dbReference type="HOGENOM" id="CLU_2448664_0_0_10"/>
<keyword evidence="2" id="KW-1185">Reference proteome</keyword>
<sequence>MKSESKNIQISRKKFLGLSLTLPFLNDATSLAAEPARQQAKDDEFITMLTADGKAVRVRKDAVKNAKVIEKKMSNQSLLNWLKPKDFTK</sequence>
<gene>
    <name evidence="1" type="ordered locus">Belba_1304</name>
</gene>
<dbReference type="OrthoDB" id="10007786at2"/>
<evidence type="ECO:0000313" key="1">
    <source>
        <dbReference type="EMBL" id="AFL83931.1"/>
    </source>
</evidence>
<accession>I3Z3W3</accession>
<name>I3Z3W3_BELBD</name>
<dbReference type="RefSeq" id="WP_014771928.1">
    <property type="nucleotide sequence ID" value="NC_018010.1"/>
</dbReference>
<dbReference type="KEGG" id="bbd:Belba_1304"/>
<reference evidence="2" key="1">
    <citation type="submission" date="2012-06" db="EMBL/GenBank/DDBJ databases">
        <title>The complete genome of Belliella baltica DSM 15883.</title>
        <authorList>
            <person name="Lucas S."/>
            <person name="Copeland A."/>
            <person name="Lapidus A."/>
            <person name="Goodwin L."/>
            <person name="Pitluck S."/>
            <person name="Peters L."/>
            <person name="Mikhailova N."/>
            <person name="Davenport K."/>
            <person name="Kyrpides N."/>
            <person name="Mavromatis K."/>
            <person name="Pagani I."/>
            <person name="Ivanova N."/>
            <person name="Ovchinnikova G."/>
            <person name="Zeytun A."/>
            <person name="Detter J.C."/>
            <person name="Han C."/>
            <person name="Land M."/>
            <person name="Hauser L."/>
            <person name="Markowitz V."/>
            <person name="Cheng J.-F."/>
            <person name="Hugenholtz P."/>
            <person name="Woyke T."/>
            <person name="Wu D."/>
            <person name="Tindall B."/>
            <person name="Pomrenke H."/>
            <person name="Brambilla E."/>
            <person name="Klenk H.-P."/>
            <person name="Eisen J.A."/>
        </authorList>
    </citation>
    <scope>NUCLEOTIDE SEQUENCE [LARGE SCALE GENOMIC DNA]</scope>
    <source>
        <strain evidence="2">DSM 15883 / CIP 108006 / LMG 21964 / BA134</strain>
    </source>
</reference>
<organism evidence="1 2">
    <name type="scientific">Belliella baltica (strain DSM 15883 / CIP 108006 / LMG 21964 / BA134)</name>
    <dbReference type="NCBI Taxonomy" id="866536"/>
    <lineage>
        <taxon>Bacteria</taxon>
        <taxon>Pseudomonadati</taxon>
        <taxon>Bacteroidota</taxon>
        <taxon>Cytophagia</taxon>
        <taxon>Cytophagales</taxon>
        <taxon>Cyclobacteriaceae</taxon>
        <taxon>Belliella</taxon>
    </lineage>
</organism>
<proteinExistence type="predicted"/>
<protein>
    <submittedName>
        <fullName evidence="1">Uncharacterized protein</fullName>
    </submittedName>
</protein>
<dbReference type="EMBL" id="CP003281">
    <property type="protein sequence ID" value="AFL83931.1"/>
    <property type="molecule type" value="Genomic_DNA"/>
</dbReference>